<dbReference type="Proteomes" id="UP001152321">
    <property type="component" value="Unassembled WGS sequence"/>
</dbReference>
<dbReference type="EMBL" id="JANRMI010000001">
    <property type="protein sequence ID" value="MDG0814797.1"/>
    <property type="molecule type" value="Genomic_DNA"/>
</dbReference>
<keyword evidence="1" id="KW-0732">Signal</keyword>
<comment type="caution">
    <text evidence="2">The sequence shown here is derived from an EMBL/GenBank/DDBJ whole genome shotgun (WGS) entry which is preliminary data.</text>
</comment>
<name>A0ABT6DDA7_9BACT</name>
<feature type="chain" id="PRO_5047098652" description="DUF4142 domain-containing protein" evidence="1">
    <location>
        <begin position="24"/>
        <end position="234"/>
    </location>
</feature>
<feature type="signal peptide" evidence="1">
    <location>
        <begin position="1"/>
        <end position="23"/>
    </location>
</feature>
<evidence type="ECO:0000313" key="2">
    <source>
        <dbReference type="EMBL" id="MDG0814797.1"/>
    </source>
</evidence>
<gene>
    <name evidence="2" type="ORF">NWE73_00370</name>
</gene>
<organism evidence="2 3">
    <name type="scientific">Bdellovibrio svalbardensis</name>
    <dbReference type="NCBI Taxonomy" id="2972972"/>
    <lineage>
        <taxon>Bacteria</taxon>
        <taxon>Pseudomonadati</taxon>
        <taxon>Bdellovibrionota</taxon>
        <taxon>Bdellovibrionia</taxon>
        <taxon>Bdellovibrionales</taxon>
        <taxon>Pseudobdellovibrionaceae</taxon>
        <taxon>Bdellovibrio</taxon>
    </lineage>
</organism>
<reference evidence="2" key="1">
    <citation type="submission" date="2022-08" db="EMBL/GenBank/DDBJ databases">
        <title>Novel Bdellovibrio Species Isolated from Svalbard: Designation Bdellovibrio svalbardensis.</title>
        <authorList>
            <person name="Mitchell R.J."/>
            <person name="Choi S.Y."/>
        </authorList>
    </citation>
    <scope>NUCLEOTIDE SEQUENCE</scope>
    <source>
        <strain evidence="2">PAP01</strain>
    </source>
</reference>
<accession>A0ABT6DDA7</accession>
<dbReference type="RefSeq" id="WP_277576282.1">
    <property type="nucleotide sequence ID" value="NZ_JANRMI010000001.1"/>
</dbReference>
<evidence type="ECO:0000256" key="1">
    <source>
        <dbReference type="SAM" id="SignalP"/>
    </source>
</evidence>
<keyword evidence="3" id="KW-1185">Reference proteome</keyword>
<sequence>MKKAFVIGMVALATTVSFSTAHAAGVTGAKSVKESLVDYTKQIKEAAFGKGGTAKGLSAQQAQIARDKMINELNLPAGKNNALAMSLTSDSAKSSQRLENLATVIAAKKMAVEISKQDAVEGKSIDEAATASAKLLANASLTGARKSAKELDAAELADTSAALTKLEGLPEGILTRFSKAERDSYTKIIEKHDQLVETGAKSTSEEAFVQAIMDVKKVDKAKALEIVRKLKECV</sequence>
<protein>
    <recommendedName>
        <fullName evidence="4">DUF4142 domain-containing protein</fullName>
    </recommendedName>
</protein>
<evidence type="ECO:0000313" key="3">
    <source>
        <dbReference type="Proteomes" id="UP001152321"/>
    </source>
</evidence>
<evidence type="ECO:0008006" key="4">
    <source>
        <dbReference type="Google" id="ProtNLM"/>
    </source>
</evidence>
<proteinExistence type="predicted"/>